<keyword evidence="3" id="KW-1185">Reference proteome</keyword>
<dbReference type="OrthoDB" id="415460at2759"/>
<keyword evidence="1" id="KW-0732">Signal</keyword>
<dbReference type="Proteomes" id="UP000604046">
    <property type="component" value="Unassembled WGS sequence"/>
</dbReference>
<feature type="chain" id="PRO_5032652582" evidence="1">
    <location>
        <begin position="22"/>
        <end position="200"/>
    </location>
</feature>
<name>A0A812JLJ2_9DINO</name>
<accession>A0A812JLJ2</accession>
<reference evidence="2" key="1">
    <citation type="submission" date="2021-02" db="EMBL/GenBank/DDBJ databases">
        <authorList>
            <person name="Dougan E. K."/>
            <person name="Rhodes N."/>
            <person name="Thang M."/>
            <person name="Chan C."/>
        </authorList>
    </citation>
    <scope>NUCLEOTIDE SEQUENCE</scope>
</reference>
<sequence length="200" mass="22027">MSRRVVRALVCFFASVESAKAKVLWRMGNSGGDRSSDKALEDGKAMYTYAEVHKFPDGVAAEKLDEADLEVTAHSEPSMKKAVESILAAKDALPVFKALLSDIKSLQKQKPSQKLDLDEVAEKVQAASDKLTESKIDLFLCSVQQKVTEAKDPDLDNSNAHFKWILVVDRDVAPDFKALHTYMPVVTPKATGKDKNCVVM</sequence>
<protein>
    <submittedName>
        <fullName evidence="2">Uncharacterized protein</fullName>
    </submittedName>
</protein>
<evidence type="ECO:0000313" key="2">
    <source>
        <dbReference type="EMBL" id="CAE7208908.1"/>
    </source>
</evidence>
<comment type="caution">
    <text evidence="2">The sequence shown here is derived from an EMBL/GenBank/DDBJ whole genome shotgun (WGS) entry which is preliminary data.</text>
</comment>
<evidence type="ECO:0000313" key="3">
    <source>
        <dbReference type="Proteomes" id="UP000604046"/>
    </source>
</evidence>
<dbReference type="AlphaFoldDB" id="A0A812JLJ2"/>
<evidence type="ECO:0000256" key="1">
    <source>
        <dbReference type="SAM" id="SignalP"/>
    </source>
</evidence>
<gene>
    <name evidence="2" type="ORF">SNAT2548_LOCUS6852</name>
</gene>
<proteinExistence type="predicted"/>
<feature type="signal peptide" evidence="1">
    <location>
        <begin position="1"/>
        <end position="21"/>
    </location>
</feature>
<dbReference type="EMBL" id="CAJNDS010000465">
    <property type="protein sequence ID" value="CAE7208908.1"/>
    <property type="molecule type" value="Genomic_DNA"/>
</dbReference>
<organism evidence="2 3">
    <name type="scientific">Symbiodinium natans</name>
    <dbReference type="NCBI Taxonomy" id="878477"/>
    <lineage>
        <taxon>Eukaryota</taxon>
        <taxon>Sar</taxon>
        <taxon>Alveolata</taxon>
        <taxon>Dinophyceae</taxon>
        <taxon>Suessiales</taxon>
        <taxon>Symbiodiniaceae</taxon>
        <taxon>Symbiodinium</taxon>
    </lineage>
</organism>